<dbReference type="InterPro" id="IPR002837">
    <property type="entry name" value="DUF123"/>
</dbReference>
<evidence type="ECO:0000313" key="1">
    <source>
        <dbReference type="EMBL" id="MWG34116.1"/>
    </source>
</evidence>
<name>A0A6B0GGT3_9EURY</name>
<dbReference type="PANTHER" id="PTHR37460">
    <property type="entry name" value="ENDONUCLEASE III"/>
    <property type="match status" value="1"/>
</dbReference>
<dbReference type="CDD" id="cd10441">
    <property type="entry name" value="GIY-YIG_COG1833"/>
    <property type="match status" value="1"/>
</dbReference>
<dbReference type="PANTHER" id="PTHR37460:SF1">
    <property type="entry name" value="ENDONUCLEASE III"/>
    <property type="match status" value="1"/>
</dbReference>
<proteinExistence type="predicted"/>
<reference evidence="1 2" key="1">
    <citation type="submission" date="2019-12" db="EMBL/GenBank/DDBJ databases">
        <title>Halocatena pleomorpha gen. nov. sp. nov., an extremely halophilic archaeon of family Halobacteriaceae isolated from saltpan soil.</title>
        <authorList>
            <person name="Pal Y."/>
            <person name="Verma A."/>
            <person name="Krishnamurthi S."/>
            <person name="Kumar P."/>
        </authorList>
    </citation>
    <scope>NUCLEOTIDE SEQUENCE [LARGE SCALE GENOMIC DNA]</scope>
    <source>
        <strain evidence="1 2">JCM 16495</strain>
    </source>
</reference>
<dbReference type="EMBL" id="WSZK01000014">
    <property type="protein sequence ID" value="MWG34116.1"/>
    <property type="molecule type" value="Genomic_DNA"/>
</dbReference>
<organism evidence="1 2">
    <name type="scientific">Halomarina oriensis</name>
    <dbReference type="NCBI Taxonomy" id="671145"/>
    <lineage>
        <taxon>Archaea</taxon>
        <taxon>Methanobacteriati</taxon>
        <taxon>Methanobacteriota</taxon>
        <taxon>Stenosarchaea group</taxon>
        <taxon>Halobacteria</taxon>
        <taxon>Halobacteriales</taxon>
        <taxon>Natronomonadaceae</taxon>
        <taxon>Halomarina</taxon>
    </lineage>
</organism>
<comment type="caution">
    <text evidence="1">The sequence shown here is derived from an EMBL/GenBank/DDBJ whole genome shotgun (WGS) entry which is preliminary data.</text>
</comment>
<dbReference type="Proteomes" id="UP000451471">
    <property type="component" value="Unassembled WGS sequence"/>
</dbReference>
<sequence>MDGGGTYTLLVTLDEDARIAFGAAGERALPTGTYAYVGTALGPGGFSRVERHRELARGERETRHWHVDYLLGHPSSDVASAVTTPDVDAECRVAGALGERVTPVTGLGASDCTCETHLFGPAEPDELGGAVRAAHEAVREDG</sequence>
<dbReference type="AlphaFoldDB" id="A0A6B0GGT3"/>
<gene>
    <name evidence="1" type="ORF">GQS65_06360</name>
</gene>
<protein>
    <submittedName>
        <fullName evidence="1">DUF123 domain-containing protein</fullName>
    </submittedName>
</protein>
<accession>A0A6B0GGT3</accession>
<keyword evidence="2" id="KW-1185">Reference proteome</keyword>
<dbReference type="Pfam" id="PF01986">
    <property type="entry name" value="DUF123"/>
    <property type="match status" value="1"/>
</dbReference>
<dbReference type="OrthoDB" id="17296at2157"/>
<evidence type="ECO:0000313" key="2">
    <source>
        <dbReference type="Proteomes" id="UP000451471"/>
    </source>
</evidence>
<dbReference type="RefSeq" id="WP_158203832.1">
    <property type="nucleotide sequence ID" value="NZ_WSZK01000014.1"/>
</dbReference>